<evidence type="ECO:0000313" key="4">
    <source>
        <dbReference type="Proteomes" id="UP000640333"/>
    </source>
</evidence>
<comment type="function">
    <text evidence="1">Required for O(2)-independent ubiquinone (coenzyme Q) biosynthesis. Likely functions as an accessory factor.</text>
</comment>
<reference evidence="3" key="1">
    <citation type="submission" date="2020-10" db="EMBL/GenBank/DDBJ databases">
        <title>Bacterium isolated from coastal waters sediment.</title>
        <authorList>
            <person name="Chen R.-J."/>
            <person name="Lu D.-C."/>
            <person name="Zhu K.-L."/>
            <person name="Du Z.-J."/>
        </authorList>
    </citation>
    <scope>NUCLEOTIDE SEQUENCE</scope>
    <source>
        <strain evidence="3">N1Y112</strain>
    </source>
</reference>
<dbReference type="GO" id="GO:0006744">
    <property type="term" value="P:ubiquinone biosynthetic process"/>
    <property type="evidence" value="ECO:0007669"/>
    <property type="project" value="UniProtKB-UniRule"/>
</dbReference>
<evidence type="ECO:0000259" key="2">
    <source>
        <dbReference type="Pfam" id="PF02036"/>
    </source>
</evidence>
<dbReference type="Gene3D" id="3.30.1050.10">
    <property type="entry name" value="SCP2 sterol-binding domain"/>
    <property type="match status" value="1"/>
</dbReference>
<comment type="pathway">
    <text evidence="1">Cofactor biosynthesis; ubiquinone biosynthesis.</text>
</comment>
<sequence length="162" mass="18322">MSLLTARLPFPRPDASTLVSRVISKTESVLPFKLKKNLLEKALNQAFKQPLEDDEFYFLEGQQLGLEVTDLAIRVVISCEDEQLIVCASDTADAWIKGEARDFLILANREQDPDTLFFQRRLLIEGNTELGLAVKNLLDSVDWDEMPSTMRKGIELASRLPL</sequence>
<keyword evidence="1" id="KW-0831">Ubiquinone biosynthesis</keyword>
<gene>
    <name evidence="1" type="primary">ubiT</name>
    <name evidence="3" type="ORF">IOQ59_18835</name>
</gene>
<dbReference type="SUPFAM" id="SSF55718">
    <property type="entry name" value="SCP-like"/>
    <property type="match status" value="1"/>
</dbReference>
<accession>A0A8J7FFU7</accession>
<organism evidence="3 4">
    <name type="scientific">Pontibacterium sinense</name>
    <dbReference type="NCBI Taxonomy" id="2781979"/>
    <lineage>
        <taxon>Bacteria</taxon>
        <taxon>Pseudomonadati</taxon>
        <taxon>Pseudomonadota</taxon>
        <taxon>Gammaproteobacteria</taxon>
        <taxon>Oceanospirillales</taxon>
        <taxon>Oceanospirillaceae</taxon>
        <taxon>Pontibacterium</taxon>
    </lineage>
</organism>
<dbReference type="HAMAP" id="MF_02231">
    <property type="entry name" value="UbiT"/>
    <property type="match status" value="1"/>
</dbReference>
<protein>
    <recommendedName>
        <fullName evidence="1">Ubiquinone biosynthesis accessory factor UbiT</fullName>
    </recommendedName>
</protein>
<dbReference type="RefSeq" id="WP_193955018.1">
    <property type="nucleotide sequence ID" value="NZ_JADEYS010000025.1"/>
</dbReference>
<name>A0A8J7FFU7_9GAMM</name>
<proteinExistence type="inferred from homology"/>
<keyword evidence="4" id="KW-1185">Reference proteome</keyword>
<dbReference type="Pfam" id="PF02036">
    <property type="entry name" value="SCP2"/>
    <property type="match status" value="1"/>
</dbReference>
<dbReference type="AlphaFoldDB" id="A0A8J7FFU7"/>
<comment type="similarity">
    <text evidence="1">Belongs to the UbiT family.</text>
</comment>
<dbReference type="Proteomes" id="UP000640333">
    <property type="component" value="Unassembled WGS sequence"/>
</dbReference>
<dbReference type="UniPathway" id="UPA00232"/>
<dbReference type="InterPro" id="IPR016830">
    <property type="entry name" value="UbiT"/>
</dbReference>
<comment type="caution">
    <text evidence="3">The sequence shown here is derived from an EMBL/GenBank/DDBJ whole genome shotgun (WGS) entry which is preliminary data.</text>
</comment>
<feature type="domain" description="SCP2" evidence="2">
    <location>
        <begin position="43"/>
        <end position="139"/>
    </location>
</feature>
<evidence type="ECO:0000313" key="3">
    <source>
        <dbReference type="EMBL" id="MBE9399322.1"/>
    </source>
</evidence>
<evidence type="ECO:0000256" key="1">
    <source>
        <dbReference type="HAMAP-Rule" id="MF_02231"/>
    </source>
</evidence>
<dbReference type="InterPro" id="IPR036527">
    <property type="entry name" value="SCP2_sterol-bd_dom_sf"/>
</dbReference>
<dbReference type="InterPro" id="IPR003033">
    <property type="entry name" value="SCP2_sterol-bd_dom"/>
</dbReference>
<dbReference type="EMBL" id="JADEYS010000025">
    <property type="protein sequence ID" value="MBE9399322.1"/>
    <property type="molecule type" value="Genomic_DNA"/>
</dbReference>